<sequence>MLLYLELHQKDAEAAWTRGHCSDLWAQALGSDYGEPEYLCSMPPSLLRDTPPRTPGAGTHARPKPGYHPCGGCQRKQSAVKSTNALRIKGGLRRQRHSSRKCARDLKPGGREDDTSGVGQTRRWSGAFFTYGSIPVE</sequence>
<evidence type="ECO:0000313" key="2">
    <source>
        <dbReference type="EMBL" id="KAJ1180739.1"/>
    </source>
</evidence>
<reference evidence="2" key="1">
    <citation type="journal article" date="2022" name="bioRxiv">
        <title>Sequencing and chromosome-scale assembly of the giantPleurodeles waltlgenome.</title>
        <authorList>
            <person name="Brown T."/>
            <person name="Elewa A."/>
            <person name="Iarovenko S."/>
            <person name="Subramanian E."/>
            <person name="Araus A.J."/>
            <person name="Petzold A."/>
            <person name="Susuki M."/>
            <person name="Suzuki K.-i.T."/>
            <person name="Hayashi T."/>
            <person name="Toyoda A."/>
            <person name="Oliveira C."/>
            <person name="Osipova E."/>
            <person name="Leigh N.D."/>
            <person name="Simon A."/>
            <person name="Yun M.H."/>
        </authorList>
    </citation>
    <scope>NUCLEOTIDE SEQUENCE</scope>
    <source>
        <strain evidence="2">20211129_DDA</strain>
        <tissue evidence="2">Liver</tissue>
    </source>
</reference>
<feature type="compositionally biased region" description="Basic residues" evidence="1">
    <location>
        <begin position="90"/>
        <end position="101"/>
    </location>
</feature>
<organism evidence="2 3">
    <name type="scientific">Pleurodeles waltl</name>
    <name type="common">Iberian ribbed newt</name>
    <dbReference type="NCBI Taxonomy" id="8319"/>
    <lineage>
        <taxon>Eukaryota</taxon>
        <taxon>Metazoa</taxon>
        <taxon>Chordata</taxon>
        <taxon>Craniata</taxon>
        <taxon>Vertebrata</taxon>
        <taxon>Euteleostomi</taxon>
        <taxon>Amphibia</taxon>
        <taxon>Batrachia</taxon>
        <taxon>Caudata</taxon>
        <taxon>Salamandroidea</taxon>
        <taxon>Salamandridae</taxon>
        <taxon>Pleurodelinae</taxon>
        <taxon>Pleurodeles</taxon>
    </lineage>
</organism>
<feature type="compositionally biased region" description="Basic and acidic residues" evidence="1">
    <location>
        <begin position="102"/>
        <end position="114"/>
    </location>
</feature>
<gene>
    <name evidence="2" type="ORF">NDU88_005956</name>
</gene>
<proteinExistence type="predicted"/>
<evidence type="ECO:0000313" key="3">
    <source>
        <dbReference type="Proteomes" id="UP001066276"/>
    </source>
</evidence>
<comment type="caution">
    <text evidence="2">The sequence shown here is derived from an EMBL/GenBank/DDBJ whole genome shotgun (WGS) entry which is preliminary data.</text>
</comment>
<name>A0AAV7TVF3_PLEWA</name>
<accession>A0AAV7TVF3</accession>
<feature type="region of interest" description="Disordered" evidence="1">
    <location>
        <begin position="44"/>
        <end position="122"/>
    </location>
</feature>
<dbReference type="AlphaFoldDB" id="A0AAV7TVF3"/>
<feature type="compositionally biased region" description="Polar residues" evidence="1">
    <location>
        <begin position="75"/>
        <end position="85"/>
    </location>
</feature>
<protein>
    <submittedName>
        <fullName evidence="2">Uncharacterized protein</fullName>
    </submittedName>
</protein>
<dbReference type="EMBL" id="JANPWB010000006">
    <property type="protein sequence ID" value="KAJ1180739.1"/>
    <property type="molecule type" value="Genomic_DNA"/>
</dbReference>
<evidence type="ECO:0000256" key="1">
    <source>
        <dbReference type="SAM" id="MobiDB-lite"/>
    </source>
</evidence>
<dbReference type="Proteomes" id="UP001066276">
    <property type="component" value="Chromosome 3_2"/>
</dbReference>
<keyword evidence="3" id="KW-1185">Reference proteome</keyword>